<dbReference type="InterPro" id="IPR028082">
    <property type="entry name" value="Peripla_BP_I"/>
</dbReference>
<evidence type="ECO:0000313" key="5">
    <source>
        <dbReference type="EMBL" id="BBO74122.1"/>
    </source>
</evidence>
<accession>A0A5K7YWI6</accession>
<evidence type="ECO:0000259" key="4">
    <source>
        <dbReference type="Pfam" id="PF13458"/>
    </source>
</evidence>
<sequence length="664" mass="74423">MPEHADFQAAERTFEEGRYDEALELYNKFLEKSEPNLFTEMALFKVAKIYRHTGRDEEALSVLTQLTRDFPESVLVPDATLELLDILYANGKYEAVIARGSAFTGTTDPNLARMPFFLMIGDAYESLGAHMDAARFYYRAWNTAIGPQRKAAWPKLESAAGQLNVEEIQRLISELKDREVTGLLLYRLGMAFIMDENYDDAFDVLEMFVNRFPDHPDHQDAADMILSLEERSRFTPFTVGCLLPLSGPYAVFGQRALNGIELALNRTGEMADGIPFHIIVKDSRSDAGVTAEAIEQLDRQKVGTILGPMSAAEAAGKYAQTRGIPIVVFTQREEVPDVGSYVFRNFITPQMQVRSLVTFAAENLGARRFAILYPDEKYGWRYMNLFWDQVVENGGTVNAVEAYDPSGTDFAEPIKKMTGLFYEIPVDLKQQSMPSPLPMTLASMADGYLQDPIAAIDPVERVCGVPLDREALDDLGRRNADRDDRWDPIVDFDAVFIPDAPKKAGLVIPQLAYYDIRDIYLLGTNLWNSKTLLEMSGEYMKNTLIADAFFTESSSEAVQTFVADFKEAFGKVPGVIEALAYDSAMMVFSTMRQTATDSRRELKQALLQMEPFKGVTGPTRFQPNGEVEKALQMLRIEKGRFVQAQPTLSLESDSSDSDTPLLQP</sequence>
<dbReference type="InterPro" id="IPR051010">
    <property type="entry name" value="BCAA_transport"/>
</dbReference>
<feature type="domain" description="Leucine-binding protein" evidence="4">
    <location>
        <begin position="493"/>
        <end position="639"/>
    </location>
</feature>
<dbReference type="InterPro" id="IPR019734">
    <property type="entry name" value="TPR_rpt"/>
</dbReference>
<evidence type="ECO:0000256" key="1">
    <source>
        <dbReference type="ARBA" id="ARBA00010062"/>
    </source>
</evidence>
<dbReference type="Gene3D" id="1.25.40.10">
    <property type="entry name" value="Tetratricopeptide repeat domain"/>
    <property type="match status" value="2"/>
</dbReference>
<feature type="compositionally biased region" description="Low complexity" evidence="3">
    <location>
        <begin position="646"/>
        <end position="664"/>
    </location>
</feature>
<dbReference type="InterPro" id="IPR011990">
    <property type="entry name" value="TPR-like_helical_dom_sf"/>
</dbReference>
<keyword evidence="2" id="KW-0732">Signal</keyword>
<reference evidence="5 6" key="1">
    <citation type="submission" date="2019-11" db="EMBL/GenBank/DDBJ databases">
        <title>Comparative genomics of hydrocarbon-degrading Desulfosarcina strains.</title>
        <authorList>
            <person name="Watanabe M."/>
            <person name="Kojima H."/>
            <person name="Fukui M."/>
        </authorList>
    </citation>
    <scope>NUCLEOTIDE SEQUENCE [LARGE SCALE GENOMIC DNA]</scope>
    <source>
        <strain evidence="5 6">PP31</strain>
    </source>
</reference>
<dbReference type="SUPFAM" id="SSF48452">
    <property type="entry name" value="TPR-like"/>
    <property type="match status" value="1"/>
</dbReference>
<dbReference type="CDD" id="cd06339">
    <property type="entry name" value="PBP1_YraM_LppC_lipoprotein-like"/>
    <property type="match status" value="1"/>
</dbReference>
<dbReference type="PANTHER" id="PTHR30483">
    <property type="entry name" value="LEUCINE-SPECIFIC-BINDING PROTEIN"/>
    <property type="match status" value="1"/>
</dbReference>
<dbReference type="SUPFAM" id="SSF53822">
    <property type="entry name" value="Periplasmic binding protein-like I"/>
    <property type="match status" value="1"/>
</dbReference>
<dbReference type="InterPro" id="IPR028081">
    <property type="entry name" value="Leu-bd"/>
</dbReference>
<dbReference type="EMBL" id="AP021875">
    <property type="protein sequence ID" value="BBO74122.1"/>
    <property type="molecule type" value="Genomic_DNA"/>
</dbReference>
<dbReference type="Pfam" id="PF13458">
    <property type="entry name" value="Peripla_BP_6"/>
    <property type="match status" value="2"/>
</dbReference>
<dbReference type="Proteomes" id="UP000427769">
    <property type="component" value="Chromosome"/>
</dbReference>
<name>A0A5K7YWI6_9BACT</name>
<evidence type="ECO:0000313" key="6">
    <source>
        <dbReference type="Proteomes" id="UP000427769"/>
    </source>
</evidence>
<keyword evidence="6" id="KW-1185">Reference proteome</keyword>
<organism evidence="5 6">
    <name type="scientific">Desulfosarcina widdelii</name>
    <dbReference type="NCBI Taxonomy" id="947919"/>
    <lineage>
        <taxon>Bacteria</taxon>
        <taxon>Pseudomonadati</taxon>
        <taxon>Thermodesulfobacteriota</taxon>
        <taxon>Desulfobacteria</taxon>
        <taxon>Desulfobacterales</taxon>
        <taxon>Desulfosarcinaceae</taxon>
        <taxon>Desulfosarcina</taxon>
    </lineage>
</organism>
<proteinExistence type="inferred from homology"/>
<gene>
    <name evidence="5" type="ORF">DSCW_15390</name>
</gene>
<dbReference type="Gene3D" id="3.40.50.2300">
    <property type="match status" value="4"/>
</dbReference>
<dbReference type="AlphaFoldDB" id="A0A5K7YWI6"/>
<feature type="region of interest" description="Disordered" evidence="3">
    <location>
        <begin position="645"/>
        <end position="664"/>
    </location>
</feature>
<dbReference type="RefSeq" id="WP_170302185.1">
    <property type="nucleotide sequence ID" value="NZ_AP021875.1"/>
</dbReference>
<dbReference type="PANTHER" id="PTHR30483:SF6">
    <property type="entry name" value="PERIPLASMIC BINDING PROTEIN OF ABC TRANSPORTER FOR NATURAL AMINO ACIDS"/>
    <property type="match status" value="1"/>
</dbReference>
<dbReference type="KEGG" id="dwd:DSCW_15390"/>
<dbReference type="Pfam" id="PF13174">
    <property type="entry name" value="TPR_6"/>
    <property type="match status" value="2"/>
</dbReference>
<evidence type="ECO:0000256" key="2">
    <source>
        <dbReference type="ARBA" id="ARBA00022729"/>
    </source>
</evidence>
<feature type="domain" description="Leucine-binding protein" evidence="4">
    <location>
        <begin position="237"/>
        <end position="417"/>
    </location>
</feature>
<evidence type="ECO:0000256" key="3">
    <source>
        <dbReference type="SAM" id="MobiDB-lite"/>
    </source>
</evidence>
<protein>
    <recommendedName>
        <fullName evidence="4">Leucine-binding protein domain-containing protein</fullName>
    </recommendedName>
</protein>
<comment type="similarity">
    <text evidence="1">Belongs to the leucine-binding protein family.</text>
</comment>